<evidence type="ECO:0000313" key="11">
    <source>
        <dbReference type="Proteomes" id="UP001220022"/>
    </source>
</evidence>
<evidence type="ECO:0000256" key="5">
    <source>
        <dbReference type="ARBA" id="ARBA00022840"/>
    </source>
</evidence>
<evidence type="ECO:0000313" key="10">
    <source>
        <dbReference type="EMBL" id="MDF2256615.1"/>
    </source>
</evidence>
<dbReference type="EC" id="6.2.1.1" evidence="2"/>
<dbReference type="Pfam" id="PF16177">
    <property type="entry name" value="ACAS_N"/>
    <property type="match status" value="1"/>
</dbReference>
<evidence type="ECO:0000256" key="3">
    <source>
        <dbReference type="ARBA" id="ARBA00022598"/>
    </source>
</evidence>
<name>A0ABT5YYG8_9ACTN</name>
<dbReference type="InterPro" id="IPR025110">
    <property type="entry name" value="AMP-bd_C"/>
</dbReference>
<dbReference type="Pfam" id="PF13193">
    <property type="entry name" value="AMP-binding_C"/>
    <property type="match status" value="1"/>
</dbReference>
<dbReference type="InterPro" id="IPR042099">
    <property type="entry name" value="ANL_N_sf"/>
</dbReference>
<dbReference type="Gene3D" id="3.30.300.30">
    <property type="match status" value="1"/>
</dbReference>
<dbReference type="Pfam" id="PF00501">
    <property type="entry name" value="AMP-binding"/>
    <property type="match status" value="1"/>
</dbReference>
<comment type="similarity">
    <text evidence="1">Belongs to the ATP-dependent AMP-binding enzyme family.</text>
</comment>
<evidence type="ECO:0000256" key="6">
    <source>
        <dbReference type="ARBA" id="ARBA00022990"/>
    </source>
</evidence>
<keyword evidence="4" id="KW-0547">Nucleotide-binding</keyword>
<evidence type="ECO:0000259" key="9">
    <source>
        <dbReference type="Pfam" id="PF16177"/>
    </source>
</evidence>
<reference evidence="10 11" key="1">
    <citation type="submission" date="2023-03" db="EMBL/GenBank/DDBJ databases">
        <title>Draft genome sequence of type strain Streptomyces ferralitis JCM 14344.</title>
        <authorList>
            <person name="Klaysubun C."/>
            <person name="Duangmal K."/>
        </authorList>
    </citation>
    <scope>NUCLEOTIDE SEQUENCE [LARGE SCALE GENOMIC DNA]</scope>
    <source>
        <strain evidence="10 11">JCM 14344</strain>
    </source>
</reference>
<keyword evidence="3 10" id="KW-0436">Ligase</keyword>
<evidence type="ECO:0000256" key="2">
    <source>
        <dbReference type="ARBA" id="ARBA00013275"/>
    </source>
</evidence>
<keyword evidence="11" id="KW-1185">Reference proteome</keyword>
<feature type="domain" description="AMP-binding enzyme C-terminal" evidence="8">
    <location>
        <begin position="564"/>
        <end position="642"/>
    </location>
</feature>
<accession>A0ABT5YYG8</accession>
<keyword evidence="6" id="KW-0007">Acetylation</keyword>
<dbReference type="PANTHER" id="PTHR24095">
    <property type="entry name" value="ACETYL-COENZYME A SYNTHETASE"/>
    <property type="match status" value="1"/>
</dbReference>
<protein>
    <recommendedName>
        <fullName evidence="2">acetate--CoA ligase</fullName>
        <ecNumber evidence="2">6.2.1.1</ecNumber>
    </recommendedName>
</protein>
<dbReference type="Proteomes" id="UP001220022">
    <property type="component" value="Unassembled WGS sequence"/>
</dbReference>
<dbReference type="InterPro" id="IPR000873">
    <property type="entry name" value="AMP-dep_synth/lig_dom"/>
</dbReference>
<dbReference type="NCBIfam" id="NF001208">
    <property type="entry name" value="PRK00174.1"/>
    <property type="match status" value="1"/>
</dbReference>
<dbReference type="PANTHER" id="PTHR24095:SF14">
    <property type="entry name" value="ACETYL-COENZYME A SYNTHETASE 1"/>
    <property type="match status" value="1"/>
</dbReference>
<sequence>MSTAGPGRDVPEAQIAVHWREEEYYYPPARFIGQANASDPGILRRFGEENFPECFREYADLLDWDAYWHTTLDTGNPPFWKWFVGGRLNACRNCVDRHLPTSRDKAAFIWVPEPETEPPRVLTYQELYVQVNEFAALLRDFCGIQQGDRVTFHMPMVPELPVCMLACARLGVVHSEVFGGFSGMACGDRLADSGSRVLVTMDGYHRAGKLSDHKAKADEAVQVADKLGQQVDKVLVWRRHPGQYVSQTPMVEGRDFFVDDLLPGYRGRRVEPESMPAEAPLFLMYSSGTTGRPKGAQHRTGGYLSYVAGTAKYYLDIHPEDTYWCAADIGWITGHSYIVYGPLALGTTSVLYEGAPTHPDAGRCWRIAERLGVNIFHTAPTTIRLLRKLGPDEPAKYDYHFKHLTTVGEPIEPEVWRWYHEAVGKGEAVIDDTWWLTETGGFLGATLPALQPMKPGSCGPGVLGIYPVIYDDEGNTVEPGSGRAGNVCIRNPWPSVLQTIWGQPERFVELYYGKYCRDRQSTDWRDWPFLCGDGAVQAADGYLRILGRIDDVINVAGHRLGTKELESACLTVAEVAEAAAVPVVDELRGRVVEMYVALNPGLEPGGELETKVARAVERQIGPIARPKKVWIVPDMPKTRSGKIMRRVIAGISNFADVGDTSTLANPEVVDAIRHLVQSRKLESGEVPRELTEREIEEIRSFGRAE</sequence>
<dbReference type="PROSITE" id="PS00455">
    <property type="entry name" value="AMP_BINDING"/>
    <property type="match status" value="1"/>
</dbReference>
<evidence type="ECO:0000259" key="8">
    <source>
        <dbReference type="Pfam" id="PF13193"/>
    </source>
</evidence>
<dbReference type="GO" id="GO:0003987">
    <property type="term" value="F:acetate-CoA ligase activity"/>
    <property type="evidence" value="ECO:0007669"/>
    <property type="project" value="UniProtKB-EC"/>
</dbReference>
<evidence type="ECO:0000256" key="1">
    <source>
        <dbReference type="ARBA" id="ARBA00006432"/>
    </source>
</evidence>
<dbReference type="InterPro" id="IPR020845">
    <property type="entry name" value="AMP-binding_CS"/>
</dbReference>
<evidence type="ECO:0000259" key="7">
    <source>
        <dbReference type="Pfam" id="PF00501"/>
    </source>
</evidence>
<evidence type="ECO:0000256" key="4">
    <source>
        <dbReference type="ARBA" id="ARBA00022741"/>
    </source>
</evidence>
<proteinExistence type="inferred from homology"/>
<dbReference type="SUPFAM" id="SSF56801">
    <property type="entry name" value="Acetyl-CoA synthetase-like"/>
    <property type="match status" value="1"/>
</dbReference>
<dbReference type="RefSeq" id="WP_275813116.1">
    <property type="nucleotide sequence ID" value="NZ_BAAANM010000001.1"/>
</dbReference>
<feature type="domain" description="Acetyl-coenzyme A synthetase N-terminal" evidence="9">
    <location>
        <begin position="49"/>
        <end position="94"/>
    </location>
</feature>
<feature type="domain" description="AMP-dependent synthetase/ligase" evidence="7">
    <location>
        <begin position="100"/>
        <end position="493"/>
    </location>
</feature>
<gene>
    <name evidence="10" type="ORF">P2L57_12990</name>
</gene>
<comment type="caution">
    <text evidence="10">The sequence shown here is derived from an EMBL/GenBank/DDBJ whole genome shotgun (WGS) entry which is preliminary data.</text>
</comment>
<dbReference type="Gene3D" id="3.40.50.12780">
    <property type="entry name" value="N-terminal domain of ligase-like"/>
    <property type="match status" value="1"/>
</dbReference>
<dbReference type="InterPro" id="IPR032387">
    <property type="entry name" value="ACAS_N"/>
</dbReference>
<dbReference type="EMBL" id="JARHTQ010000007">
    <property type="protein sequence ID" value="MDF2256615.1"/>
    <property type="molecule type" value="Genomic_DNA"/>
</dbReference>
<organism evidence="10 11">
    <name type="scientific">Streptantibioticus ferralitis</name>
    <dbReference type="NCBI Taxonomy" id="236510"/>
    <lineage>
        <taxon>Bacteria</taxon>
        <taxon>Bacillati</taxon>
        <taxon>Actinomycetota</taxon>
        <taxon>Actinomycetes</taxon>
        <taxon>Kitasatosporales</taxon>
        <taxon>Streptomycetaceae</taxon>
        <taxon>Streptantibioticus</taxon>
    </lineage>
</organism>
<dbReference type="InterPro" id="IPR045851">
    <property type="entry name" value="AMP-bd_C_sf"/>
</dbReference>
<keyword evidence="5" id="KW-0067">ATP-binding</keyword>